<comment type="caution">
    <text evidence="2">The sequence shown here is derived from an EMBL/GenBank/DDBJ whole genome shotgun (WGS) entry which is preliminary data.</text>
</comment>
<proteinExistence type="predicted"/>
<reference evidence="2 3" key="1">
    <citation type="journal article" date="2018" name="Elife">
        <title>Discovery and characterization of a prevalent human gut bacterial enzyme sufficient for the inactivation of a family of plant toxins.</title>
        <authorList>
            <person name="Koppel N."/>
            <person name="Bisanz J.E."/>
            <person name="Pandelia M.E."/>
            <person name="Turnbaugh P.J."/>
            <person name="Balskus E.P."/>
        </authorList>
    </citation>
    <scope>NUCLEOTIDE SEQUENCE [LARGE SCALE GENOMIC DNA]</scope>
    <source>
        <strain evidence="2 3">W1 BHI 6</strain>
    </source>
</reference>
<dbReference type="EMBL" id="PPTU01000028">
    <property type="protein sequence ID" value="RDB67662.1"/>
    <property type="molecule type" value="Genomic_DNA"/>
</dbReference>
<feature type="region of interest" description="Disordered" evidence="1">
    <location>
        <begin position="1"/>
        <end position="22"/>
    </location>
</feature>
<evidence type="ECO:0000313" key="2">
    <source>
        <dbReference type="EMBL" id="RDB67662.1"/>
    </source>
</evidence>
<sequence length="60" mass="6254">MRGLGDGAHQASSARAETPSGRFVRAGLSERLGTVAKASADDHSSAPFMYMVRTAAASMR</sequence>
<accession>A0A369M8B7</accession>
<name>A0A369M8B7_EGGLN</name>
<organism evidence="2 3">
    <name type="scientific">Eggerthella lenta</name>
    <name type="common">Eubacterium lentum</name>
    <dbReference type="NCBI Taxonomy" id="84112"/>
    <lineage>
        <taxon>Bacteria</taxon>
        <taxon>Bacillati</taxon>
        <taxon>Actinomycetota</taxon>
        <taxon>Coriobacteriia</taxon>
        <taxon>Eggerthellales</taxon>
        <taxon>Eggerthellaceae</taxon>
        <taxon>Eggerthella</taxon>
    </lineage>
</organism>
<evidence type="ECO:0000313" key="3">
    <source>
        <dbReference type="Proteomes" id="UP000253970"/>
    </source>
</evidence>
<evidence type="ECO:0000256" key="1">
    <source>
        <dbReference type="SAM" id="MobiDB-lite"/>
    </source>
</evidence>
<dbReference type="AlphaFoldDB" id="A0A369M8B7"/>
<gene>
    <name evidence="2" type="ORF">C1875_13150</name>
</gene>
<protein>
    <submittedName>
        <fullName evidence="2">Uncharacterized protein</fullName>
    </submittedName>
</protein>
<dbReference type="Proteomes" id="UP000253970">
    <property type="component" value="Unassembled WGS sequence"/>
</dbReference>